<reference evidence="9" key="2">
    <citation type="submission" date="2021-12" db="EMBL/GenBank/DDBJ databases">
        <title>Resequencing data analysis of finger millet.</title>
        <authorList>
            <person name="Hatakeyama M."/>
            <person name="Aluri S."/>
            <person name="Balachadran M.T."/>
            <person name="Sivarajan S.R."/>
            <person name="Poveda L."/>
            <person name="Shimizu-Inatsugi R."/>
            <person name="Schlapbach R."/>
            <person name="Sreeman S.M."/>
            <person name="Shimizu K.K."/>
        </authorList>
    </citation>
    <scope>NUCLEOTIDE SEQUENCE</scope>
</reference>
<evidence type="ECO:0000256" key="7">
    <source>
        <dbReference type="PROSITE-ProRule" id="PRU00958"/>
    </source>
</evidence>
<feature type="region of interest" description="Disordered" evidence="8">
    <location>
        <begin position="263"/>
        <end position="282"/>
    </location>
</feature>
<dbReference type="GO" id="GO:0016423">
    <property type="term" value="F:tRNA (guanine) methyltransferase activity"/>
    <property type="evidence" value="ECO:0007669"/>
    <property type="project" value="InterPro"/>
</dbReference>
<dbReference type="AlphaFoldDB" id="A0AAV5DUQ6"/>
<keyword evidence="10" id="KW-1185">Reference proteome</keyword>
<evidence type="ECO:0000256" key="5">
    <source>
        <dbReference type="ARBA" id="ARBA00022694"/>
    </source>
</evidence>
<name>A0AAV5DUQ6_ELECO</name>
<keyword evidence="2 7" id="KW-0489">Methyltransferase</keyword>
<reference evidence="9" key="1">
    <citation type="journal article" date="2018" name="DNA Res.">
        <title>Multiple hybrid de novo genome assembly of finger millet, an orphan allotetraploid crop.</title>
        <authorList>
            <person name="Hatakeyama M."/>
            <person name="Aluri S."/>
            <person name="Balachadran M.T."/>
            <person name="Sivarajan S.R."/>
            <person name="Patrignani A."/>
            <person name="Gruter S."/>
            <person name="Poveda L."/>
            <person name="Shimizu-Inatsugi R."/>
            <person name="Baeten J."/>
            <person name="Francoijs K.J."/>
            <person name="Nataraja K.N."/>
            <person name="Reddy Y.A.N."/>
            <person name="Phadnis S."/>
            <person name="Ravikumar R.L."/>
            <person name="Schlapbach R."/>
            <person name="Sreeman S.M."/>
            <person name="Shimizu K.K."/>
        </authorList>
    </citation>
    <scope>NUCLEOTIDE SEQUENCE</scope>
</reference>
<evidence type="ECO:0000256" key="4">
    <source>
        <dbReference type="ARBA" id="ARBA00022691"/>
    </source>
</evidence>
<comment type="similarity">
    <text evidence="7">Belongs to the class I-like SAM-binding methyltransferase superfamily. Trm1 family.</text>
</comment>
<dbReference type="EMBL" id="BQKI01000071">
    <property type="protein sequence ID" value="GJN13660.1"/>
    <property type="molecule type" value="Genomic_DNA"/>
</dbReference>
<proteinExistence type="inferred from homology"/>
<evidence type="ECO:0000256" key="8">
    <source>
        <dbReference type="SAM" id="MobiDB-lite"/>
    </source>
</evidence>
<keyword evidence="6 7" id="KW-0694">RNA-binding</keyword>
<feature type="compositionally biased region" description="Low complexity" evidence="8">
    <location>
        <begin position="270"/>
        <end position="282"/>
    </location>
</feature>
<dbReference type="PANTHER" id="PTHR10631:SF5">
    <property type="entry name" value="TRNA (GUANINE(26)-N(2))-DIMETHYLTRANSFERASE"/>
    <property type="match status" value="1"/>
</dbReference>
<comment type="caution">
    <text evidence="9">The sequence shown here is derived from an EMBL/GenBank/DDBJ whole genome shotgun (WGS) entry which is preliminary data.</text>
</comment>
<evidence type="ECO:0000313" key="10">
    <source>
        <dbReference type="Proteomes" id="UP001054889"/>
    </source>
</evidence>
<dbReference type="Gene3D" id="3.40.50.150">
    <property type="entry name" value="Vaccinia Virus protein VP39"/>
    <property type="match status" value="2"/>
</dbReference>
<evidence type="ECO:0000256" key="6">
    <source>
        <dbReference type="ARBA" id="ARBA00022884"/>
    </source>
</evidence>
<dbReference type="InterPro" id="IPR002905">
    <property type="entry name" value="Trm1"/>
</dbReference>
<dbReference type="SUPFAM" id="SSF53335">
    <property type="entry name" value="S-adenosyl-L-methionine-dependent methyltransferases"/>
    <property type="match status" value="1"/>
</dbReference>
<dbReference type="Proteomes" id="UP001054889">
    <property type="component" value="Unassembled WGS sequence"/>
</dbReference>
<dbReference type="PANTHER" id="PTHR10631">
    <property type="entry name" value="N 2 ,N 2 -DIMETHYLGUANOSINE TRNA METHYLTRANSFERASE"/>
    <property type="match status" value="1"/>
</dbReference>
<dbReference type="GO" id="GO:0002940">
    <property type="term" value="P:tRNA N2-guanine methylation"/>
    <property type="evidence" value="ECO:0007669"/>
    <property type="project" value="TreeGrafter"/>
</dbReference>
<feature type="region of interest" description="Disordered" evidence="8">
    <location>
        <begin position="17"/>
        <end position="59"/>
    </location>
</feature>
<sequence>MSCAFGFSRSRLFNRRSNHQASTSSPLDTSPPASRIVHPFPRPTPAASQLPSGKAGGGSSRTVQLGLRAIRYALEVDGIGELLLLTIVKVDLDPYGSPAAFLDSAVQCVADGGILMCSATDMAVLAGGNAEVCFSKYGSYPLRGKHCHEMAMRILLACIEDKRNIILPSFCPSMPEECFECGHKSVMGGPIWSNPIHDKEWAASILSNVHAMSTLYPAYAKISAILTSISEIEIMRHQLVLMAEQAIQQQQCYKLKLRGRRREEGRRRQQQLAAAAVPQQRR</sequence>
<dbReference type="Pfam" id="PF02005">
    <property type="entry name" value="TRM"/>
    <property type="match status" value="1"/>
</dbReference>
<protein>
    <submittedName>
        <fullName evidence="9">Uncharacterized protein</fullName>
    </submittedName>
</protein>
<dbReference type="PROSITE" id="PS51626">
    <property type="entry name" value="SAM_MT_TRM1"/>
    <property type="match status" value="1"/>
</dbReference>
<dbReference type="GO" id="GO:0005634">
    <property type="term" value="C:nucleus"/>
    <property type="evidence" value="ECO:0007669"/>
    <property type="project" value="TreeGrafter"/>
</dbReference>
<evidence type="ECO:0000313" key="9">
    <source>
        <dbReference type="EMBL" id="GJN13660.1"/>
    </source>
</evidence>
<keyword evidence="3 7" id="KW-0808">Transferase</keyword>
<organism evidence="9 10">
    <name type="scientific">Eleusine coracana subsp. coracana</name>
    <dbReference type="NCBI Taxonomy" id="191504"/>
    <lineage>
        <taxon>Eukaryota</taxon>
        <taxon>Viridiplantae</taxon>
        <taxon>Streptophyta</taxon>
        <taxon>Embryophyta</taxon>
        <taxon>Tracheophyta</taxon>
        <taxon>Spermatophyta</taxon>
        <taxon>Magnoliopsida</taxon>
        <taxon>Liliopsida</taxon>
        <taxon>Poales</taxon>
        <taxon>Poaceae</taxon>
        <taxon>PACMAD clade</taxon>
        <taxon>Chloridoideae</taxon>
        <taxon>Cynodonteae</taxon>
        <taxon>Eleusininae</taxon>
        <taxon>Eleusine</taxon>
    </lineage>
</organism>
<evidence type="ECO:0000256" key="2">
    <source>
        <dbReference type="ARBA" id="ARBA00022603"/>
    </source>
</evidence>
<keyword evidence="1 7" id="KW-0820">tRNA-binding</keyword>
<keyword evidence="4 7" id="KW-0949">S-adenosyl-L-methionine</keyword>
<gene>
    <name evidence="9" type="primary">gb00390</name>
    <name evidence="9" type="ORF">PR202_gb00390</name>
</gene>
<evidence type="ECO:0000256" key="1">
    <source>
        <dbReference type="ARBA" id="ARBA00022555"/>
    </source>
</evidence>
<feature type="compositionally biased region" description="Polar residues" evidence="8">
    <location>
        <begin position="19"/>
        <end position="32"/>
    </location>
</feature>
<keyword evidence="5 7" id="KW-0819">tRNA processing</keyword>
<dbReference type="InterPro" id="IPR029063">
    <property type="entry name" value="SAM-dependent_MTases_sf"/>
</dbReference>
<accession>A0AAV5DUQ6</accession>
<dbReference type="GO" id="GO:0000049">
    <property type="term" value="F:tRNA binding"/>
    <property type="evidence" value="ECO:0007669"/>
    <property type="project" value="UniProtKB-UniRule"/>
</dbReference>
<evidence type="ECO:0000256" key="3">
    <source>
        <dbReference type="ARBA" id="ARBA00022679"/>
    </source>
</evidence>